<evidence type="ECO:0000313" key="2">
    <source>
        <dbReference type="EMBL" id="PMD26256.1"/>
    </source>
</evidence>
<evidence type="ECO:0000256" key="1">
    <source>
        <dbReference type="SAM" id="MobiDB-lite"/>
    </source>
</evidence>
<feature type="region of interest" description="Disordered" evidence="1">
    <location>
        <begin position="128"/>
        <end position="151"/>
    </location>
</feature>
<evidence type="ECO:0000313" key="3">
    <source>
        <dbReference type="Proteomes" id="UP000235672"/>
    </source>
</evidence>
<dbReference type="Proteomes" id="UP000235672">
    <property type="component" value="Unassembled WGS sequence"/>
</dbReference>
<accession>A0A2J6QJ18</accession>
<sequence length="151" mass="15633">MADCGLCAWVDRELDWGPLLGAGAEAPWWRSFVLTEWLLVAPHFESGWKRVCPKGRSKHAASGATFTARAAAAAAAVGAAGAEMPQSLLPALPDASPLLQRRGMASASTTMVTGDGEHAQGCDTRRAHVRDGLPNGLGIPTAKSDSVLAGS</sequence>
<organism evidence="2 3">
    <name type="scientific">Hyaloscypha hepaticicola</name>
    <dbReference type="NCBI Taxonomy" id="2082293"/>
    <lineage>
        <taxon>Eukaryota</taxon>
        <taxon>Fungi</taxon>
        <taxon>Dikarya</taxon>
        <taxon>Ascomycota</taxon>
        <taxon>Pezizomycotina</taxon>
        <taxon>Leotiomycetes</taxon>
        <taxon>Helotiales</taxon>
        <taxon>Hyaloscyphaceae</taxon>
        <taxon>Hyaloscypha</taxon>
    </lineage>
</organism>
<dbReference type="AlphaFoldDB" id="A0A2J6QJ18"/>
<keyword evidence="3" id="KW-1185">Reference proteome</keyword>
<protein>
    <submittedName>
        <fullName evidence="2">Uncharacterized protein</fullName>
    </submittedName>
</protein>
<reference evidence="2 3" key="1">
    <citation type="submission" date="2016-05" db="EMBL/GenBank/DDBJ databases">
        <title>A degradative enzymes factory behind the ericoid mycorrhizal symbiosis.</title>
        <authorList>
            <consortium name="DOE Joint Genome Institute"/>
            <person name="Martino E."/>
            <person name="Morin E."/>
            <person name="Grelet G."/>
            <person name="Kuo A."/>
            <person name="Kohler A."/>
            <person name="Daghino S."/>
            <person name="Barry K."/>
            <person name="Choi C."/>
            <person name="Cichocki N."/>
            <person name="Clum A."/>
            <person name="Copeland A."/>
            <person name="Hainaut M."/>
            <person name="Haridas S."/>
            <person name="Labutti K."/>
            <person name="Lindquist E."/>
            <person name="Lipzen A."/>
            <person name="Khouja H.-R."/>
            <person name="Murat C."/>
            <person name="Ohm R."/>
            <person name="Olson A."/>
            <person name="Spatafora J."/>
            <person name="Veneault-Fourrey C."/>
            <person name="Henrissat B."/>
            <person name="Grigoriev I."/>
            <person name="Martin F."/>
            <person name="Perotto S."/>
        </authorList>
    </citation>
    <scope>NUCLEOTIDE SEQUENCE [LARGE SCALE GENOMIC DNA]</scope>
    <source>
        <strain evidence="2 3">UAMH 7357</strain>
    </source>
</reference>
<gene>
    <name evidence="2" type="ORF">NA56DRAFT_698422</name>
</gene>
<proteinExistence type="predicted"/>
<name>A0A2J6QJ18_9HELO</name>
<dbReference type="EMBL" id="KZ613468">
    <property type="protein sequence ID" value="PMD26256.1"/>
    <property type="molecule type" value="Genomic_DNA"/>
</dbReference>